<accession>A0A5C7FPP7</accession>
<comment type="caution">
    <text evidence="1">The sequence shown here is derived from an EMBL/GenBank/DDBJ whole genome shotgun (WGS) entry which is preliminary data.</text>
</comment>
<keyword evidence="2" id="KW-1185">Reference proteome</keyword>
<dbReference type="RefSeq" id="WP_147936289.1">
    <property type="nucleotide sequence ID" value="NZ_VPFD01000023.1"/>
</dbReference>
<sequence>MDRSVAIERLAARLRDAAACADWDLLERAVRELGPQVRTLAERGAWGARERAALAGLRAAHDGAASAAASASAQLEAQMGEMRDNKEGWMAYALAGELESGSTTR</sequence>
<dbReference type="AlphaFoldDB" id="A0A5C7FPP7"/>
<evidence type="ECO:0008006" key="3">
    <source>
        <dbReference type="Google" id="ProtNLM"/>
    </source>
</evidence>
<dbReference type="Proteomes" id="UP000321413">
    <property type="component" value="Unassembled WGS sequence"/>
</dbReference>
<dbReference type="EMBL" id="VPFD01000023">
    <property type="protein sequence ID" value="TXF97718.1"/>
    <property type="molecule type" value="Genomic_DNA"/>
</dbReference>
<evidence type="ECO:0000313" key="2">
    <source>
        <dbReference type="Proteomes" id="UP000321413"/>
    </source>
</evidence>
<organism evidence="1 2">
    <name type="scientific">Massilia arenae</name>
    <dbReference type="NCBI Taxonomy" id="2603288"/>
    <lineage>
        <taxon>Bacteria</taxon>
        <taxon>Pseudomonadati</taxon>
        <taxon>Pseudomonadota</taxon>
        <taxon>Betaproteobacteria</taxon>
        <taxon>Burkholderiales</taxon>
        <taxon>Oxalobacteraceae</taxon>
        <taxon>Telluria group</taxon>
        <taxon>Massilia</taxon>
    </lineage>
</organism>
<proteinExistence type="predicted"/>
<evidence type="ECO:0000313" key="1">
    <source>
        <dbReference type="EMBL" id="TXF97718.1"/>
    </source>
</evidence>
<reference evidence="1 2" key="1">
    <citation type="submission" date="2019-08" db="EMBL/GenBank/DDBJ databases">
        <title>Massilia golmudensis sp. nov., isolated from sand in the Qinghai-Tibetan Plateau.</title>
        <authorList>
            <person name="Zhang B."/>
        </authorList>
    </citation>
    <scope>NUCLEOTIDE SEQUENCE [LARGE SCALE GENOMIC DNA]</scope>
    <source>
        <strain evidence="1 2">GEM5</strain>
    </source>
</reference>
<gene>
    <name evidence="1" type="ORF">FVD38_19100</name>
</gene>
<protein>
    <recommendedName>
        <fullName evidence="3">Flagellar protein FliT</fullName>
    </recommendedName>
</protein>
<name>A0A5C7FPP7_9BURK</name>